<dbReference type="Gene3D" id="1.20.1440.30">
    <property type="entry name" value="Biosynthetic Protein domain"/>
    <property type="match status" value="1"/>
</dbReference>
<reference evidence="1" key="1">
    <citation type="submission" date="2023-07" db="EMBL/GenBank/DDBJ databases">
        <title>The genome sequence of Rhodocytophaga aerolata KACC 12507.</title>
        <authorList>
            <person name="Zhang X."/>
        </authorList>
    </citation>
    <scope>NUCLEOTIDE SEQUENCE</scope>
    <source>
        <strain evidence="1">KACC 12507</strain>
    </source>
</reference>
<gene>
    <name evidence="1" type="ORF">Q0590_35825</name>
</gene>
<proteinExistence type="predicted"/>
<protein>
    <submittedName>
        <fullName evidence="1">Erythromycin esterase family protein</fullName>
    </submittedName>
</protein>
<dbReference type="PANTHER" id="PTHR31299:SF0">
    <property type="entry name" value="ESTERASE, PUTATIVE (AFU_ORTHOLOGUE AFUA_1G05850)-RELATED"/>
    <property type="match status" value="1"/>
</dbReference>
<dbReference type="Gene3D" id="3.40.1660.10">
    <property type="entry name" value="EreA-like (biosynthetic domain)"/>
    <property type="match status" value="1"/>
</dbReference>
<comment type="caution">
    <text evidence="1">The sequence shown here is derived from an EMBL/GenBank/DDBJ whole genome shotgun (WGS) entry which is preliminary data.</text>
</comment>
<dbReference type="EMBL" id="JAUKPO010000081">
    <property type="protein sequence ID" value="MDO1451698.1"/>
    <property type="molecule type" value="Genomic_DNA"/>
</dbReference>
<evidence type="ECO:0000313" key="2">
    <source>
        <dbReference type="Proteomes" id="UP001168528"/>
    </source>
</evidence>
<dbReference type="PANTHER" id="PTHR31299">
    <property type="entry name" value="ESTERASE, PUTATIVE (AFU_ORTHOLOGUE AFUA_1G05850)-RELATED"/>
    <property type="match status" value="1"/>
</dbReference>
<dbReference type="RefSeq" id="WP_302042495.1">
    <property type="nucleotide sequence ID" value="NZ_JAUKPO010000081.1"/>
</dbReference>
<dbReference type="InterPro" id="IPR052036">
    <property type="entry name" value="Hydrolase/PRTase-associated"/>
</dbReference>
<dbReference type="CDD" id="cd14728">
    <property type="entry name" value="Ere-like"/>
    <property type="match status" value="1"/>
</dbReference>
<evidence type="ECO:0000313" key="1">
    <source>
        <dbReference type="EMBL" id="MDO1451698.1"/>
    </source>
</evidence>
<dbReference type="Proteomes" id="UP001168528">
    <property type="component" value="Unassembled WGS sequence"/>
</dbReference>
<sequence>MHKISWICLIIITTFFFSFHPFLSLAQDLSGSYQATINFDFEPTVNKGKPFLLWATSTHPIHLDTLHAHQGRGSMLIQPQNKVLSIYTRSLPIDPFKGKILSLHVYMKAEAFTGFAGIYASVLSERQSERLAYAENIDSVFADTTWKKISLQLPVSEQADKIAIGLRTFGKGKVWFDAMQVWMGEEVYIDSPLQGTEPFLAPPRQDSSSVQAAFSTGDPFAQHTATLPNNHESSSVLRQAAPSLLLKQLSLDSLQGKMLSFKGQLKLTGSAHQKAHLYVAFLLEDRGYHERYQYIPYTLPAAEQEWIPFDIQASVPANAFLTTASFGIATFGQEQVLVEGLEVLVDGTPYQDPTTASVSLPTGQQLSWLKSKVISLQTTSPKGEQKDLLRLNSVIGQSRLVGLGEVSHGSHEIFEMKHRLFRYLVEQKGFTLLAMEAEMGASARLNDYILHGKGEAKALLAGLGFWTWNTEEILAMIEWMRSYNAAKPAKKIQFVGFDMQSAGVAIENLLAFASKQDSSLVSYLSRLKPLVGQLKTEPSQRNVRLQKKDTLLTTIEALLQLIRDRLEVAKLRDLVSLDELAWLKQNERLIYQYVTLQNMPDKYNYRDACMAENLHWTLNRHKGEKVAIWAHNNHIAKQGKEFIIPMGARLKREYGDAYFAAGFSFHQGSYRAIEDNQLAQVKAQVSYPGSYEYYFHSLGMHKQNIPATLLPLQGLSLKEENKWLFERLFFRDIGAVAAGQEYNFTRHELKKEFDALLYIHQSTPSIGVTK</sequence>
<dbReference type="SUPFAM" id="SSF159501">
    <property type="entry name" value="EreA/ChaN-like"/>
    <property type="match status" value="1"/>
</dbReference>
<organism evidence="1 2">
    <name type="scientific">Rhodocytophaga aerolata</name>
    <dbReference type="NCBI Taxonomy" id="455078"/>
    <lineage>
        <taxon>Bacteria</taxon>
        <taxon>Pseudomonadati</taxon>
        <taxon>Bacteroidota</taxon>
        <taxon>Cytophagia</taxon>
        <taxon>Cytophagales</taxon>
        <taxon>Rhodocytophagaceae</taxon>
        <taxon>Rhodocytophaga</taxon>
    </lineage>
</organism>
<dbReference type="Gene3D" id="3.30.1870.10">
    <property type="entry name" value="EreA-like, domain 2"/>
    <property type="match status" value="1"/>
</dbReference>
<dbReference type="Gene3D" id="2.60.120.260">
    <property type="entry name" value="Galactose-binding domain-like"/>
    <property type="match status" value="1"/>
</dbReference>
<dbReference type="InterPro" id="IPR007815">
    <property type="entry name" value="Emycin_Estase"/>
</dbReference>
<dbReference type="Pfam" id="PF05139">
    <property type="entry name" value="Erythro_esteras"/>
    <property type="match status" value="1"/>
</dbReference>
<accession>A0ABT8RHX8</accession>
<name>A0ABT8RHX8_9BACT</name>
<keyword evidence="2" id="KW-1185">Reference proteome</keyword>